<name>A0A4Q7L3F2_9PSEU</name>
<feature type="region of interest" description="Disordered" evidence="1">
    <location>
        <begin position="1"/>
        <end position="37"/>
    </location>
</feature>
<dbReference type="Proteomes" id="UP000294257">
    <property type="component" value="Unassembled WGS sequence"/>
</dbReference>
<reference evidence="3 4" key="1">
    <citation type="submission" date="2019-02" db="EMBL/GenBank/DDBJ databases">
        <title>Genomic Encyclopedia of Type Strains, Phase IV (KMG-IV): sequencing the most valuable type-strain genomes for metagenomic binning, comparative biology and taxonomic classification.</title>
        <authorList>
            <person name="Goeker M."/>
        </authorList>
    </citation>
    <scope>NUCLEOTIDE SEQUENCE [LARGE SCALE GENOMIC DNA]</scope>
    <source>
        <strain evidence="3 4">DSM 101727</strain>
    </source>
</reference>
<evidence type="ECO:0000256" key="2">
    <source>
        <dbReference type="SAM" id="Phobius"/>
    </source>
</evidence>
<keyword evidence="4" id="KW-1185">Reference proteome</keyword>
<sequence length="438" mass="47708">MTQYPYEQPSDDTPTPPQGFPAPQTFQPPEPPRPPNRRRGLIIAAIVAVIALAAGTVVTVMAFNRSDSVAGAASPREATEQILNAFTKGDLSGAAATLAPAEAALVGDLLKDAVDNLKRLEVLKPEANTQNVSGVQLETKNLTFDEANAERINDRLTVTKLTGGTITIHEDASKIPLTDRFLDILFPRGRDTKPSTRTVDIAEEIKREGRPIRIATVKHEDKWYPSLFYTIADEMLREAKEKWPSAPIPANGAASPGDAVRDLVQAAGAEDGRRLIELLPPDEMGVLHDTGPLLLDSVLGKSRPQQVRIHKFDTETQQVTGGTKVLPKEIDIEVGSDRFTLRKDGDCFDTSENGERERMCGSEVAGELEKEFGEKMPPGVRQAFTNIFSGVFKNGLGVVTTQVDGKWYVSPFRTFGGFAITILQSITPQDLKVIIDGE</sequence>
<dbReference type="OrthoDB" id="3574198at2"/>
<dbReference type="RefSeq" id="WP_130343134.1">
    <property type="nucleotide sequence ID" value="NZ_SGWQ01000002.1"/>
</dbReference>
<evidence type="ECO:0000313" key="4">
    <source>
        <dbReference type="Proteomes" id="UP000294257"/>
    </source>
</evidence>
<keyword evidence="2" id="KW-0812">Transmembrane</keyword>
<proteinExistence type="predicted"/>
<dbReference type="AlphaFoldDB" id="A0A4Q7L3F2"/>
<keyword evidence="2" id="KW-1133">Transmembrane helix</keyword>
<dbReference type="EMBL" id="SGWQ01000002">
    <property type="protein sequence ID" value="RZS43260.1"/>
    <property type="molecule type" value="Genomic_DNA"/>
</dbReference>
<organism evidence="3 4">
    <name type="scientific">Herbihabitans rhizosphaerae</name>
    <dbReference type="NCBI Taxonomy" id="1872711"/>
    <lineage>
        <taxon>Bacteria</taxon>
        <taxon>Bacillati</taxon>
        <taxon>Actinomycetota</taxon>
        <taxon>Actinomycetes</taxon>
        <taxon>Pseudonocardiales</taxon>
        <taxon>Pseudonocardiaceae</taxon>
        <taxon>Herbihabitans</taxon>
    </lineage>
</organism>
<comment type="caution">
    <text evidence="3">The sequence shown here is derived from an EMBL/GenBank/DDBJ whole genome shotgun (WGS) entry which is preliminary data.</text>
</comment>
<protein>
    <submittedName>
        <fullName evidence="3">Uncharacterized protein</fullName>
    </submittedName>
</protein>
<evidence type="ECO:0000256" key="1">
    <source>
        <dbReference type="SAM" id="MobiDB-lite"/>
    </source>
</evidence>
<accession>A0A4Q7L3F2</accession>
<gene>
    <name evidence="3" type="ORF">EV193_102239</name>
</gene>
<feature type="transmembrane region" description="Helical" evidence="2">
    <location>
        <begin position="41"/>
        <end position="63"/>
    </location>
</feature>
<feature type="compositionally biased region" description="Pro residues" evidence="1">
    <location>
        <begin position="14"/>
        <end position="34"/>
    </location>
</feature>
<evidence type="ECO:0000313" key="3">
    <source>
        <dbReference type="EMBL" id="RZS43260.1"/>
    </source>
</evidence>
<keyword evidence="2" id="KW-0472">Membrane</keyword>